<evidence type="ECO:0000256" key="5">
    <source>
        <dbReference type="ARBA" id="ARBA00022833"/>
    </source>
</evidence>
<dbReference type="PROSITE" id="PS00028">
    <property type="entry name" value="ZINC_FINGER_C2H2_1"/>
    <property type="match status" value="1"/>
</dbReference>
<evidence type="ECO:0000256" key="3">
    <source>
        <dbReference type="ARBA" id="ARBA00022737"/>
    </source>
</evidence>
<evidence type="ECO:0000259" key="10">
    <source>
        <dbReference type="PROSITE" id="PS50157"/>
    </source>
</evidence>
<keyword evidence="7" id="KW-0804">Transcription</keyword>
<evidence type="ECO:0000256" key="4">
    <source>
        <dbReference type="ARBA" id="ARBA00022771"/>
    </source>
</evidence>
<dbReference type="Gene3D" id="3.30.160.60">
    <property type="entry name" value="Classic Zinc Finger"/>
    <property type="match status" value="2"/>
</dbReference>
<dbReference type="PANTHER" id="PTHR14196:SF0">
    <property type="entry name" value="PROTEIN BOWEL"/>
    <property type="match status" value="1"/>
</dbReference>
<evidence type="ECO:0000256" key="6">
    <source>
        <dbReference type="ARBA" id="ARBA00023015"/>
    </source>
</evidence>
<dbReference type="Proteomes" id="UP000887574">
    <property type="component" value="Unplaced"/>
</dbReference>
<accession>A0A915D5G8</accession>
<dbReference type="FunFam" id="3.30.160.60:FF:002484">
    <property type="entry name" value="Protein CBR-LSY-2"/>
    <property type="match status" value="1"/>
</dbReference>
<keyword evidence="4 9" id="KW-0863">Zinc-finger</keyword>
<keyword evidence="3" id="KW-0677">Repeat</keyword>
<keyword evidence="8" id="KW-0539">Nucleus</keyword>
<dbReference type="GO" id="GO:0016607">
    <property type="term" value="C:nuclear speck"/>
    <property type="evidence" value="ECO:0007669"/>
    <property type="project" value="UniProtKB-SubCell"/>
</dbReference>
<dbReference type="PANTHER" id="PTHR14196">
    <property type="entry name" value="ODD-SKIPPED - RELATED"/>
    <property type="match status" value="1"/>
</dbReference>
<keyword evidence="5" id="KW-0862">Zinc</keyword>
<dbReference type="PROSITE" id="PS50157">
    <property type="entry name" value="ZINC_FINGER_C2H2_2"/>
    <property type="match status" value="1"/>
</dbReference>
<comment type="subcellular location">
    <subcellularLocation>
        <location evidence="1">Nucleus speckle</location>
    </subcellularLocation>
</comment>
<keyword evidence="6" id="KW-0805">Transcription regulation</keyword>
<proteinExistence type="predicted"/>
<evidence type="ECO:0000256" key="7">
    <source>
        <dbReference type="ARBA" id="ARBA00023163"/>
    </source>
</evidence>
<dbReference type="InterPro" id="IPR036236">
    <property type="entry name" value="Znf_C2H2_sf"/>
</dbReference>
<evidence type="ECO:0000256" key="1">
    <source>
        <dbReference type="ARBA" id="ARBA00004324"/>
    </source>
</evidence>
<evidence type="ECO:0000256" key="9">
    <source>
        <dbReference type="PROSITE-ProRule" id="PRU00042"/>
    </source>
</evidence>
<feature type="domain" description="C2H2-type" evidence="10">
    <location>
        <begin position="51"/>
        <end position="78"/>
    </location>
</feature>
<dbReference type="GO" id="GO:0000977">
    <property type="term" value="F:RNA polymerase II transcription regulatory region sequence-specific DNA binding"/>
    <property type="evidence" value="ECO:0007669"/>
    <property type="project" value="TreeGrafter"/>
</dbReference>
<evidence type="ECO:0000313" key="11">
    <source>
        <dbReference type="Proteomes" id="UP000887574"/>
    </source>
</evidence>
<keyword evidence="2" id="KW-0479">Metal-binding</keyword>
<dbReference type="SUPFAM" id="SSF57667">
    <property type="entry name" value="beta-beta-alpha zinc fingers"/>
    <property type="match status" value="1"/>
</dbReference>
<sequence>MDEEQVFEYSDEIEFPRGKKREEMDPNMVLEESFHEELQQHAIIHTDQKPFACDICSKAFRFKSNLFEHRSVHSGFTPHACPYCGKTSELDEAWKPFASNRRPPADIPQDAIIVRSTGEPSSLFTPPADHGRESWAWALTPRFGWRRSREEIFCHALQSTKKCVD</sequence>
<dbReference type="InterPro" id="IPR013087">
    <property type="entry name" value="Znf_C2H2_type"/>
</dbReference>
<evidence type="ECO:0000256" key="8">
    <source>
        <dbReference type="ARBA" id="ARBA00023242"/>
    </source>
</evidence>
<dbReference type="GO" id="GO:0008270">
    <property type="term" value="F:zinc ion binding"/>
    <property type="evidence" value="ECO:0007669"/>
    <property type="project" value="UniProtKB-KW"/>
</dbReference>
<evidence type="ECO:0000313" key="12">
    <source>
        <dbReference type="WBParaSite" id="jg1625"/>
    </source>
</evidence>
<dbReference type="AlphaFoldDB" id="A0A915D5G8"/>
<name>A0A915D5G8_9BILA</name>
<keyword evidence="11" id="KW-1185">Reference proteome</keyword>
<evidence type="ECO:0000256" key="2">
    <source>
        <dbReference type="ARBA" id="ARBA00022723"/>
    </source>
</evidence>
<dbReference type="WBParaSite" id="jg1625">
    <property type="protein sequence ID" value="jg1625"/>
    <property type="gene ID" value="jg1625"/>
</dbReference>
<dbReference type="GO" id="GO:0000981">
    <property type="term" value="F:DNA-binding transcription factor activity, RNA polymerase II-specific"/>
    <property type="evidence" value="ECO:0007669"/>
    <property type="project" value="TreeGrafter"/>
</dbReference>
<protein>
    <submittedName>
        <fullName evidence="12">C2H2-type domain-containing protein</fullName>
    </submittedName>
</protein>
<organism evidence="11 12">
    <name type="scientific">Ditylenchus dipsaci</name>
    <dbReference type="NCBI Taxonomy" id="166011"/>
    <lineage>
        <taxon>Eukaryota</taxon>
        <taxon>Metazoa</taxon>
        <taxon>Ecdysozoa</taxon>
        <taxon>Nematoda</taxon>
        <taxon>Chromadorea</taxon>
        <taxon>Rhabditida</taxon>
        <taxon>Tylenchina</taxon>
        <taxon>Tylenchomorpha</taxon>
        <taxon>Sphaerularioidea</taxon>
        <taxon>Anguinidae</taxon>
        <taxon>Anguininae</taxon>
        <taxon>Ditylenchus</taxon>
    </lineage>
</organism>
<reference evidence="12" key="1">
    <citation type="submission" date="2022-11" db="UniProtKB">
        <authorList>
            <consortium name="WormBaseParasite"/>
        </authorList>
    </citation>
    <scope>IDENTIFICATION</scope>
</reference>
<dbReference type="InterPro" id="IPR050717">
    <property type="entry name" value="C2H2-ZF_Transcription_Reg"/>
</dbReference>